<evidence type="ECO:0000256" key="1">
    <source>
        <dbReference type="ARBA" id="ARBA00004141"/>
    </source>
</evidence>
<dbReference type="AlphaFoldDB" id="A0A7S4RDZ8"/>
<dbReference type="PANTHER" id="PTHR22883:SF445">
    <property type="entry name" value="PALMITOYLTRANSFERASE"/>
    <property type="match status" value="1"/>
</dbReference>
<feature type="transmembrane region" description="Helical" evidence="7">
    <location>
        <begin position="256"/>
        <end position="281"/>
    </location>
</feature>
<dbReference type="EMBL" id="HBNS01020590">
    <property type="protein sequence ID" value="CAE4609957.1"/>
    <property type="molecule type" value="Transcribed_RNA"/>
</dbReference>
<comment type="catalytic activity">
    <reaction evidence="7">
        <text>L-cysteinyl-[protein] + hexadecanoyl-CoA = S-hexadecanoyl-L-cysteinyl-[protein] + CoA</text>
        <dbReference type="Rhea" id="RHEA:36683"/>
        <dbReference type="Rhea" id="RHEA-COMP:10131"/>
        <dbReference type="Rhea" id="RHEA-COMP:11032"/>
        <dbReference type="ChEBI" id="CHEBI:29950"/>
        <dbReference type="ChEBI" id="CHEBI:57287"/>
        <dbReference type="ChEBI" id="CHEBI:57379"/>
        <dbReference type="ChEBI" id="CHEBI:74151"/>
        <dbReference type="EC" id="2.3.1.225"/>
    </reaction>
</comment>
<dbReference type="InterPro" id="IPR039859">
    <property type="entry name" value="PFA4/ZDH16/20/ERF2-like"/>
</dbReference>
<dbReference type="GO" id="GO:0016020">
    <property type="term" value="C:membrane"/>
    <property type="evidence" value="ECO:0007669"/>
    <property type="project" value="UniProtKB-SubCell"/>
</dbReference>
<name>A0A7S4RDZ8_9STRA</name>
<dbReference type="GO" id="GO:0006612">
    <property type="term" value="P:protein targeting to membrane"/>
    <property type="evidence" value="ECO:0007669"/>
    <property type="project" value="TreeGrafter"/>
</dbReference>
<dbReference type="InterPro" id="IPR001594">
    <property type="entry name" value="Palmitoyltrfase_DHHC"/>
</dbReference>
<organism evidence="10">
    <name type="scientific">Ditylum brightwellii</name>
    <dbReference type="NCBI Taxonomy" id="49249"/>
    <lineage>
        <taxon>Eukaryota</taxon>
        <taxon>Sar</taxon>
        <taxon>Stramenopiles</taxon>
        <taxon>Ochrophyta</taxon>
        <taxon>Bacillariophyta</taxon>
        <taxon>Mediophyceae</taxon>
        <taxon>Lithodesmiophycidae</taxon>
        <taxon>Lithodesmiales</taxon>
        <taxon>Lithodesmiaceae</taxon>
        <taxon>Ditylum</taxon>
    </lineage>
</organism>
<reference evidence="10" key="1">
    <citation type="submission" date="2021-01" db="EMBL/GenBank/DDBJ databases">
        <authorList>
            <person name="Corre E."/>
            <person name="Pelletier E."/>
            <person name="Niang G."/>
            <person name="Scheremetjew M."/>
            <person name="Finn R."/>
            <person name="Kale V."/>
            <person name="Holt S."/>
            <person name="Cochrane G."/>
            <person name="Meng A."/>
            <person name="Brown T."/>
            <person name="Cohen L."/>
        </authorList>
    </citation>
    <scope>NUCLEOTIDE SEQUENCE</scope>
    <source>
        <strain evidence="10">GSO104</strain>
    </source>
</reference>
<dbReference type="EC" id="2.3.1.225" evidence="7"/>
<evidence type="ECO:0000256" key="4">
    <source>
        <dbReference type="ARBA" id="ARBA00022989"/>
    </source>
</evidence>
<protein>
    <recommendedName>
        <fullName evidence="7">Palmitoyltransferase</fullName>
        <ecNumber evidence="7">2.3.1.225</ecNumber>
    </recommendedName>
</protein>
<feature type="compositionally biased region" description="Low complexity" evidence="8">
    <location>
        <begin position="348"/>
        <end position="368"/>
    </location>
</feature>
<accession>A0A7S4RDZ8</accession>
<evidence type="ECO:0000259" key="9">
    <source>
        <dbReference type="Pfam" id="PF01529"/>
    </source>
</evidence>
<dbReference type="GO" id="GO:0019706">
    <property type="term" value="F:protein-cysteine S-palmitoyltransferase activity"/>
    <property type="evidence" value="ECO:0007669"/>
    <property type="project" value="UniProtKB-EC"/>
</dbReference>
<evidence type="ECO:0000256" key="7">
    <source>
        <dbReference type="RuleBase" id="RU079119"/>
    </source>
</evidence>
<comment type="subcellular location">
    <subcellularLocation>
        <location evidence="1">Membrane</location>
        <topology evidence="1">Multi-pass membrane protein</topology>
    </subcellularLocation>
</comment>
<evidence type="ECO:0000256" key="6">
    <source>
        <dbReference type="ARBA" id="ARBA00023315"/>
    </source>
</evidence>
<dbReference type="Pfam" id="PF01529">
    <property type="entry name" value="DHHC"/>
    <property type="match status" value="1"/>
</dbReference>
<dbReference type="PROSITE" id="PS50216">
    <property type="entry name" value="DHHC"/>
    <property type="match status" value="1"/>
</dbReference>
<feature type="transmembrane region" description="Helical" evidence="7">
    <location>
        <begin position="193"/>
        <end position="218"/>
    </location>
</feature>
<proteinExistence type="inferred from homology"/>
<sequence length="450" mass="51603">MGATLILLIIAYFAFFGFFFYGFFFADPETSLSGNLVQYQIPNTMMNLTRRLLGPKAATALSNLSQFFLQIVYLFVVLGSWSVMFAHGYPMMDTSSQVSSYHKYSGYVVFMLCMTSWRRACKAPPGYITENSIMKFDNYPYDNLLYTNKLCPTVHIRKLARSKYDRVSNRHVPRFDHYCGWLNQSVGEENYRYFLFFLLVHTVMVIYGSIVTALLFYGEIIDKDLHNARFFNVATGAEVIADNMMVFHYLLMTHFYLAMVLLLMSIMTLMLGAFLGFHLYITARGMTTNEYFKWKEVRKWYKKATRQYQKAVQDGKVGVSVSNNSSSSSVDKGGISDDTDIGCTGPMNTTTSNGSGGTATTTTSTTTTNKTKNDIEEEIMDPGPFPQNIYDHGIIENFKEVIYPRSTRPNALKRWVDWHKTEERLRQHTKTEEQKRREDVDVVNGKTKAI</sequence>
<keyword evidence="3 7" id="KW-0812">Transmembrane</keyword>
<keyword evidence="5 7" id="KW-0472">Membrane</keyword>
<gene>
    <name evidence="10" type="ORF">DBRI00130_LOCUS16325</name>
</gene>
<evidence type="ECO:0000256" key="3">
    <source>
        <dbReference type="ARBA" id="ARBA00022692"/>
    </source>
</evidence>
<dbReference type="GO" id="GO:0005794">
    <property type="term" value="C:Golgi apparatus"/>
    <property type="evidence" value="ECO:0007669"/>
    <property type="project" value="TreeGrafter"/>
</dbReference>
<dbReference type="PANTHER" id="PTHR22883">
    <property type="entry name" value="ZINC FINGER DHHC DOMAIN CONTAINING PROTEIN"/>
    <property type="match status" value="1"/>
</dbReference>
<feature type="domain" description="Palmitoyltransferase DHHC" evidence="9">
    <location>
        <begin position="147"/>
        <end position="295"/>
    </location>
</feature>
<keyword evidence="2 7" id="KW-0808">Transferase</keyword>
<feature type="region of interest" description="Disordered" evidence="8">
    <location>
        <begin position="427"/>
        <end position="450"/>
    </location>
</feature>
<feature type="region of interest" description="Disordered" evidence="8">
    <location>
        <begin position="347"/>
        <end position="368"/>
    </location>
</feature>
<feature type="transmembrane region" description="Helical" evidence="7">
    <location>
        <begin position="67"/>
        <end position="89"/>
    </location>
</feature>
<evidence type="ECO:0000256" key="5">
    <source>
        <dbReference type="ARBA" id="ARBA00023136"/>
    </source>
</evidence>
<evidence type="ECO:0000256" key="2">
    <source>
        <dbReference type="ARBA" id="ARBA00022679"/>
    </source>
</evidence>
<feature type="transmembrane region" description="Helical" evidence="7">
    <location>
        <begin position="5"/>
        <end position="26"/>
    </location>
</feature>
<keyword evidence="6 7" id="KW-0012">Acyltransferase</keyword>
<comment type="similarity">
    <text evidence="7">Belongs to the DHHC palmitoyltransferase family.</text>
</comment>
<keyword evidence="4 7" id="KW-1133">Transmembrane helix</keyword>
<comment type="domain">
    <text evidence="7">The DHHC domain is required for palmitoyltransferase activity.</text>
</comment>
<evidence type="ECO:0000313" key="10">
    <source>
        <dbReference type="EMBL" id="CAE4609957.1"/>
    </source>
</evidence>
<feature type="compositionally biased region" description="Basic and acidic residues" evidence="8">
    <location>
        <begin position="427"/>
        <end position="440"/>
    </location>
</feature>
<evidence type="ECO:0000256" key="8">
    <source>
        <dbReference type="SAM" id="MobiDB-lite"/>
    </source>
</evidence>
<dbReference type="GO" id="GO:0005783">
    <property type="term" value="C:endoplasmic reticulum"/>
    <property type="evidence" value="ECO:0007669"/>
    <property type="project" value="TreeGrafter"/>
</dbReference>